<dbReference type="SUPFAM" id="SSF158791">
    <property type="entry name" value="MgtE N-terminal domain-like"/>
    <property type="match status" value="1"/>
</dbReference>
<dbReference type="Gene3D" id="3.10.580.10">
    <property type="entry name" value="CBS-domain"/>
    <property type="match status" value="1"/>
</dbReference>
<evidence type="ECO:0000259" key="10">
    <source>
        <dbReference type="PROSITE" id="PS51371"/>
    </source>
</evidence>
<dbReference type="PANTHER" id="PTHR43773:SF1">
    <property type="entry name" value="MAGNESIUM TRANSPORTER MGTE"/>
    <property type="match status" value="1"/>
</dbReference>
<dbReference type="STRING" id="1122192.SAMN02745673_04665"/>
<dbReference type="Gene3D" id="1.25.60.10">
    <property type="entry name" value="MgtE N-terminal domain-like"/>
    <property type="match status" value="1"/>
</dbReference>
<keyword evidence="8" id="KW-0129">CBS domain</keyword>
<dbReference type="InterPro" id="IPR036739">
    <property type="entry name" value="SLC41_membr_dom_sf"/>
</dbReference>
<sequence>MADDERVDLVDLVHNNDLTGIRLWLAEHPPYEIADELARMDSHLAIIPFRLLDKDRELEVFEELEPVHQQEILIGLRDGAFRELLEEMDPDDRARLIGEAPAKIATRALAGLSPAERKMTAALLGYPEESVGRYMTPETVVLHRDLTVGRALEVVRAKGADAETVYTLPVVDDGRRLAGTVQLSDLVVSAPETLIKDIVDVLVPRVRATEPAEGAARLMQEANLVALPVVDSEERFVGLLTFDDALELIEAADSEDIARQSGASPVAGHYVAASVLRLARARSVWLFLLIVASTLTVNVMQGFEATLEQVTALALFVPMLTGTGGNVGSQSATAIVRALAVGEVRVRDLPKVAWKECRVGFLLGIMLAAIALLIGSFLVGVQIAVAVATSVVAVCTWAAIIGSTMPLLARRVGVDPAVVSAPLVSTLVDATGLLIYFTVARAILGV</sequence>
<comment type="subcellular location">
    <subcellularLocation>
        <location evidence="9">Cell membrane</location>
        <topology evidence="9">Multi-pass membrane protein</topology>
    </subcellularLocation>
    <subcellularLocation>
        <location evidence="1">Membrane</location>
        <topology evidence="1">Multi-pass membrane protein</topology>
    </subcellularLocation>
</comment>
<evidence type="ECO:0000256" key="9">
    <source>
        <dbReference type="RuleBase" id="RU362011"/>
    </source>
</evidence>
<evidence type="ECO:0000256" key="4">
    <source>
        <dbReference type="ARBA" id="ARBA00022692"/>
    </source>
</evidence>
<reference evidence="11 12" key="1">
    <citation type="submission" date="2017-02" db="EMBL/GenBank/DDBJ databases">
        <authorList>
            <person name="Peterson S.W."/>
        </authorList>
    </citation>
    <scope>NUCLEOTIDE SEQUENCE [LARGE SCALE GENOMIC DNA]</scope>
    <source>
        <strain evidence="11 12">DSM 45154</strain>
    </source>
</reference>
<keyword evidence="9" id="KW-0479">Metal-binding</keyword>
<comment type="caution">
    <text evidence="9">Lacks conserved residue(s) required for the propagation of feature annotation.</text>
</comment>
<gene>
    <name evidence="11" type="ORF">SAMN02745673_04665</name>
</gene>
<evidence type="ECO:0000313" key="11">
    <source>
        <dbReference type="EMBL" id="SKA36978.1"/>
    </source>
</evidence>
<dbReference type="SUPFAM" id="SSF54631">
    <property type="entry name" value="CBS-domain pair"/>
    <property type="match status" value="1"/>
</dbReference>
<keyword evidence="6 9" id="KW-1133">Transmembrane helix</keyword>
<organism evidence="11 12">
    <name type="scientific">Marinactinospora thermotolerans DSM 45154</name>
    <dbReference type="NCBI Taxonomy" id="1122192"/>
    <lineage>
        <taxon>Bacteria</taxon>
        <taxon>Bacillati</taxon>
        <taxon>Actinomycetota</taxon>
        <taxon>Actinomycetes</taxon>
        <taxon>Streptosporangiales</taxon>
        <taxon>Nocardiopsidaceae</taxon>
        <taxon>Marinactinospora</taxon>
    </lineage>
</organism>
<dbReference type="SMART" id="SM00924">
    <property type="entry name" value="MgtE_N"/>
    <property type="match status" value="1"/>
</dbReference>
<keyword evidence="3 9" id="KW-0813">Transport</keyword>
<name>A0A1T4T9Y5_9ACTN</name>
<dbReference type="Pfam" id="PF00571">
    <property type="entry name" value="CBS"/>
    <property type="match status" value="2"/>
</dbReference>
<dbReference type="CDD" id="cd04606">
    <property type="entry name" value="CBS_pair_Mg_transporter"/>
    <property type="match status" value="1"/>
</dbReference>
<dbReference type="InterPro" id="IPR046342">
    <property type="entry name" value="CBS_dom_sf"/>
</dbReference>
<keyword evidence="5 9" id="KW-0460">Magnesium</keyword>
<evidence type="ECO:0000256" key="5">
    <source>
        <dbReference type="ARBA" id="ARBA00022842"/>
    </source>
</evidence>
<dbReference type="Proteomes" id="UP000190637">
    <property type="component" value="Unassembled WGS sequence"/>
</dbReference>
<dbReference type="PANTHER" id="PTHR43773">
    <property type="entry name" value="MAGNESIUM TRANSPORTER MGTE"/>
    <property type="match status" value="1"/>
</dbReference>
<dbReference type="PROSITE" id="PS51371">
    <property type="entry name" value="CBS"/>
    <property type="match status" value="2"/>
</dbReference>
<evidence type="ECO:0000313" key="12">
    <source>
        <dbReference type="Proteomes" id="UP000190637"/>
    </source>
</evidence>
<comment type="function">
    <text evidence="9">Acts as a magnesium transporter.</text>
</comment>
<dbReference type="NCBIfam" id="TIGR00400">
    <property type="entry name" value="mgtE"/>
    <property type="match status" value="1"/>
</dbReference>
<keyword evidence="7 9" id="KW-0472">Membrane</keyword>
<evidence type="ECO:0000256" key="6">
    <source>
        <dbReference type="ARBA" id="ARBA00022989"/>
    </source>
</evidence>
<evidence type="ECO:0000256" key="1">
    <source>
        <dbReference type="ARBA" id="ARBA00004141"/>
    </source>
</evidence>
<dbReference type="GO" id="GO:0046872">
    <property type="term" value="F:metal ion binding"/>
    <property type="evidence" value="ECO:0007669"/>
    <property type="project" value="UniProtKB-KW"/>
</dbReference>
<evidence type="ECO:0000256" key="7">
    <source>
        <dbReference type="ARBA" id="ARBA00023136"/>
    </source>
</evidence>
<accession>A0A1T4T9Y5</accession>
<comment type="subunit">
    <text evidence="9">Homodimer.</text>
</comment>
<feature type="transmembrane region" description="Helical" evidence="9">
    <location>
        <begin position="421"/>
        <end position="444"/>
    </location>
</feature>
<dbReference type="GO" id="GO:0015095">
    <property type="term" value="F:magnesium ion transmembrane transporter activity"/>
    <property type="evidence" value="ECO:0007669"/>
    <property type="project" value="UniProtKB-UniRule"/>
</dbReference>
<dbReference type="AlphaFoldDB" id="A0A1T4T9Y5"/>
<feature type="domain" description="CBS" evidence="10">
    <location>
        <begin position="135"/>
        <end position="197"/>
    </location>
</feature>
<keyword evidence="4 9" id="KW-0812">Transmembrane</keyword>
<dbReference type="OrthoDB" id="9790355at2"/>
<evidence type="ECO:0000256" key="3">
    <source>
        <dbReference type="ARBA" id="ARBA00022448"/>
    </source>
</evidence>
<dbReference type="InterPro" id="IPR006668">
    <property type="entry name" value="Mg_transptr_MgtE_intracell_dom"/>
</dbReference>
<feature type="domain" description="CBS" evidence="10">
    <location>
        <begin position="198"/>
        <end position="257"/>
    </location>
</feature>
<dbReference type="EMBL" id="FUWS01000016">
    <property type="protein sequence ID" value="SKA36978.1"/>
    <property type="molecule type" value="Genomic_DNA"/>
</dbReference>
<keyword evidence="9" id="KW-1003">Cell membrane</keyword>
<feature type="transmembrane region" description="Helical" evidence="9">
    <location>
        <begin position="284"/>
        <end position="303"/>
    </location>
</feature>
<dbReference type="SUPFAM" id="SSF161093">
    <property type="entry name" value="MgtE membrane domain-like"/>
    <property type="match status" value="1"/>
</dbReference>
<dbReference type="InterPro" id="IPR006669">
    <property type="entry name" value="MgtE_transporter"/>
</dbReference>
<keyword evidence="12" id="KW-1185">Reference proteome</keyword>
<comment type="similarity">
    <text evidence="2 9">Belongs to the SLC41A transporter family.</text>
</comment>
<dbReference type="RefSeq" id="WP_078763883.1">
    <property type="nucleotide sequence ID" value="NZ_FUWS01000016.1"/>
</dbReference>
<feature type="transmembrane region" description="Helical" evidence="9">
    <location>
        <begin position="359"/>
        <end position="379"/>
    </location>
</feature>
<feature type="transmembrane region" description="Helical" evidence="9">
    <location>
        <begin position="385"/>
        <end position="409"/>
    </location>
</feature>
<dbReference type="Gene3D" id="1.10.357.20">
    <property type="entry name" value="SLC41 divalent cation transporters, integral membrane domain"/>
    <property type="match status" value="1"/>
</dbReference>
<dbReference type="InterPro" id="IPR000644">
    <property type="entry name" value="CBS_dom"/>
</dbReference>
<proteinExistence type="inferred from homology"/>
<protein>
    <recommendedName>
        <fullName evidence="9">Magnesium transporter MgtE</fullName>
    </recommendedName>
</protein>
<dbReference type="Pfam" id="PF01769">
    <property type="entry name" value="MgtE"/>
    <property type="match status" value="1"/>
</dbReference>
<dbReference type="GO" id="GO:0005886">
    <property type="term" value="C:plasma membrane"/>
    <property type="evidence" value="ECO:0007669"/>
    <property type="project" value="UniProtKB-SubCell"/>
</dbReference>
<dbReference type="Pfam" id="PF03448">
    <property type="entry name" value="MgtE_N"/>
    <property type="match status" value="1"/>
</dbReference>
<dbReference type="InterPro" id="IPR038076">
    <property type="entry name" value="MgtE_N_sf"/>
</dbReference>
<evidence type="ECO:0000256" key="2">
    <source>
        <dbReference type="ARBA" id="ARBA00009749"/>
    </source>
</evidence>
<dbReference type="InterPro" id="IPR006667">
    <property type="entry name" value="SLC41_membr_dom"/>
</dbReference>
<evidence type="ECO:0000256" key="8">
    <source>
        <dbReference type="PROSITE-ProRule" id="PRU00703"/>
    </source>
</evidence>
<dbReference type="SMART" id="SM00116">
    <property type="entry name" value="CBS"/>
    <property type="match status" value="2"/>
</dbReference>